<keyword evidence="2" id="KW-1185">Reference proteome</keyword>
<evidence type="ECO:0000313" key="2">
    <source>
        <dbReference type="Proteomes" id="UP000243904"/>
    </source>
</evidence>
<dbReference type="Proteomes" id="UP000243904">
    <property type="component" value="Chromosome I"/>
</dbReference>
<dbReference type="EMBL" id="LT629750">
    <property type="protein sequence ID" value="SDS85034.1"/>
    <property type="molecule type" value="Genomic_DNA"/>
</dbReference>
<accession>A0A1H1VJB3</accession>
<name>A0A1H1VJB3_9BRAD</name>
<evidence type="ECO:0000313" key="1">
    <source>
        <dbReference type="EMBL" id="SDS85034.1"/>
    </source>
</evidence>
<gene>
    <name evidence="1" type="ORF">SAMN05444158_3443</name>
</gene>
<proteinExistence type="predicted"/>
<protein>
    <submittedName>
        <fullName evidence="1">Uncharacterized protein</fullName>
    </submittedName>
</protein>
<dbReference type="AlphaFoldDB" id="A0A1H1VJB3"/>
<sequence length="85" mass="9354">MLDRQNQGPQCTTCGSPTKLMAIEPGGTGQDLRTFACPRCKRVQRHLIESAVTEAWLEPKLAIRARNGSAVTYEVRGGRMIPKQA</sequence>
<reference evidence="2" key="1">
    <citation type="submission" date="2016-10" db="EMBL/GenBank/DDBJ databases">
        <authorList>
            <person name="Varghese N."/>
            <person name="Submissions S."/>
        </authorList>
    </citation>
    <scope>NUCLEOTIDE SEQUENCE [LARGE SCALE GENOMIC DNA]</scope>
    <source>
        <strain evidence="2">GAS369</strain>
    </source>
</reference>
<organism evidence="1 2">
    <name type="scientific">Bradyrhizobium canariense</name>
    <dbReference type="NCBI Taxonomy" id="255045"/>
    <lineage>
        <taxon>Bacteria</taxon>
        <taxon>Pseudomonadati</taxon>
        <taxon>Pseudomonadota</taxon>
        <taxon>Alphaproteobacteria</taxon>
        <taxon>Hyphomicrobiales</taxon>
        <taxon>Nitrobacteraceae</taxon>
        <taxon>Bradyrhizobium</taxon>
    </lineage>
</organism>